<gene>
    <name evidence="10" type="ORF">N4J17_15545</name>
</gene>
<dbReference type="SMART" id="SM00448">
    <property type="entry name" value="REC"/>
    <property type="match status" value="1"/>
</dbReference>
<evidence type="ECO:0000259" key="9">
    <source>
        <dbReference type="PROSITE" id="PS50110"/>
    </source>
</evidence>
<dbReference type="Pfam" id="PF00072">
    <property type="entry name" value="Response_reg"/>
    <property type="match status" value="1"/>
</dbReference>
<evidence type="ECO:0000256" key="3">
    <source>
        <dbReference type="ARBA" id="ARBA00022553"/>
    </source>
</evidence>
<keyword evidence="3 5" id="KW-0597">Phosphoprotein</keyword>
<feature type="transmembrane region" description="Helical" evidence="7">
    <location>
        <begin position="360"/>
        <end position="382"/>
    </location>
</feature>
<dbReference type="InterPro" id="IPR003661">
    <property type="entry name" value="HisK_dim/P_dom"/>
</dbReference>
<evidence type="ECO:0000313" key="11">
    <source>
        <dbReference type="Proteomes" id="UP001359308"/>
    </source>
</evidence>
<evidence type="ECO:0000313" key="10">
    <source>
        <dbReference type="EMBL" id="WWF01862.1"/>
    </source>
</evidence>
<dbReference type="PROSITE" id="PS50109">
    <property type="entry name" value="HIS_KIN"/>
    <property type="match status" value="1"/>
</dbReference>
<evidence type="ECO:0000256" key="1">
    <source>
        <dbReference type="ARBA" id="ARBA00000085"/>
    </source>
</evidence>
<dbReference type="Pfam" id="PF05226">
    <property type="entry name" value="CHASE2"/>
    <property type="match status" value="1"/>
</dbReference>
<dbReference type="Gene3D" id="3.30.565.10">
    <property type="entry name" value="Histidine kinase-like ATPase, C-terminal domain"/>
    <property type="match status" value="1"/>
</dbReference>
<dbReference type="InterPro" id="IPR004358">
    <property type="entry name" value="Sig_transdc_His_kin-like_C"/>
</dbReference>
<dbReference type="Gene3D" id="1.10.287.130">
    <property type="match status" value="1"/>
</dbReference>
<feature type="transmembrane region" description="Helical" evidence="7">
    <location>
        <begin position="335"/>
        <end position="353"/>
    </location>
</feature>
<evidence type="ECO:0000259" key="8">
    <source>
        <dbReference type="PROSITE" id="PS50109"/>
    </source>
</evidence>
<keyword evidence="7" id="KW-0472">Membrane</keyword>
<organism evidence="10 11">
    <name type="scientific">Methylococcus capsulatus</name>
    <dbReference type="NCBI Taxonomy" id="414"/>
    <lineage>
        <taxon>Bacteria</taxon>
        <taxon>Pseudomonadati</taxon>
        <taxon>Pseudomonadota</taxon>
        <taxon>Gammaproteobacteria</taxon>
        <taxon>Methylococcales</taxon>
        <taxon>Methylococcaceae</taxon>
        <taxon>Methylococcus</taxon>
    </lineage>
</organism>
<feature type="modified residue" description="4-aspartylphosphate" evidence="5">
    <location>
        <position position="758"/>
    </location>
</feature>
<dbReference type="CDD" id="cd17546">
    <property type="entry name" value="REC_hyHK_CKI1_RcsC-like"/>
    <property type="match status" value="1"/>
</dbReference>
<evidence type="ECO:0000256" key="4">
    <source>
        <dbReference type="ARBA" id="ARBA00023012"/>
    </source>
</evidence>
<dbReference type="SMART" id="SM00387">
    <property type="entry name" value="HATPase_c"/>
    <property type="match status" value="1"/>
</dbReference>
<dbReference type="InterPro" id="IPR036890">
    <property type="entry name" value="HATPase_C_sf"/>
</dbReference>
<dbReference type="PANTHER" id="PTHR45339">
    <property type="entry name" value="HYBRID SIGNAL TRANSDUCTION HISTIDINE KINASE J"/>
    <property type="match status" value="1"/>
</dbReference>
<dbReference type="Pfam" id="PF02518">
    <property type="entry name" value="HATPase_c"/>
    <property type="match status" value="1"/>
</dbReference>
<dbReference type="SMART" id="SM01080">
    <property type="entry name" value="CHASE2"/>
    <property type="match status" value="1"/>
</dbReference>
<dbReference type="SUPFAM" id="SSF55874">
    <property type="entry name" value="ATPase domain of HSP90 chaperone/DNA topoisomerase II/histidine kinase"/>
    <property type="match status" value="1"/>
</dbReference>
<dbReference type="RefSeq" id="WP_198323663.1">
    <property type="nucleotide sequence ID" value="NZ_CP104311.1"/>
</dbReference>
<dbReference type="InterPro" id="IPR001789">
    <property type="entry name" value="Sig_transdc_resp-reg_receiver"/>
</dbReference>
<feature type="region of interest" description="Disordered" evidence="6">
    <location>
        <begin position="661"/>
        <end position="696"/>
    </location>
</feature>
<evidence type="ECO:0000256" key="7">
    <source>
        <dbReference type="SAM" id="Phobius"/>
    </source>
</evidence>
<dbReference type="SUPFAM" id="SSF52172">
    <property type="entry name" value="CheY-like"/>
    <property type="match status" value="1"/>
</dbReference>
<keyword evidence="7" id="KW-0812">Transmembrane</keyword>
<keyword evidence="7" id="KW-1133">Transmembrane helix</keyword>
<dbReference type="EC" id="2.7.13.3" evidence="2"/>
<sequence length="831" mass="88506">MAVLLLQLAGWAPWSGLDGAIFDRLLRMRLAARAESRVVIVDIDDNTLSATGQWPWPRYRVAALIKAIASARPRAIGLDILFPEPDRTSLSTLRESFRREFGLELGFSGVPPGMEDNDGYLGAVLAASQTIGSIYFPPDLRDVGPPCPLAPLSIGGARSAIVPPEGRSVLCNTFPVHSGLAGHGFINTITDPDGSLRRQPLLYAYEGQWYPSLSLAVLMRVAGADAVEVGNDAFGPVLNLGALAVPVDRQGTALLRFRVAGHAQQRLSALDILREEYSPLDLAGRIVLVGSSAVGLGDRHRTAVAPDLSGAEVHAVLIDDVLERIYYREPSWQEVFVAGVTLVWGLATALMFARLPALQATSGVVGLVSVLVGLGVGTFAGAGVVLDFLSPVAAVVVEAGVLSFLSYRRQERIAAISRRAREAAEAASRAKSEFLARMSHEIRTPLHGMLSAAELLLRGGLDAAQREYAEIIRGSGRTLLAMLDDLLDLSKIEAGKLELESTEFELRDVIAAAIGLFRAQALSRNLALHWEVEPSVPRRLHGDPGALRQVLANLLGNAVKFTLRGGVALEVSLDQEMPEAVTLRFTVSDTGIGVPADCRDRIFSPFEQADGSTTRKYGGTGLGLTISKKLAGLMGGECGVDSEEGQGARFWFTAVFGRTDENRQNGQAPRGLAVAAAPTGQGEQPPGAVGSAAEPAAGGIAPVPRDPYRILVADDSPINRKLLLAILKKLGYSADAVGDGEACLRALGEQRYDLVLMDCLMPEMDGYQATRLIRAEKSGAFDPGIPVIALTASSAAGDRDKYVTAGMDDFLAKPVDIELLSRMLESRLPAK</sequence>
<dbReference type="InterPro" id="IPR036097">
    <property type="entry name" value="HisK_dim/P_sf"/>
</dbReference>
<feature type="domain" description="Histidine kinase" evidence="8">
    <location>
        <begin position="437"/>
        <end position="658"/>
    </location>
</feature>
<dbReference type="Gene3D" id="3.40.50.2300">
    <property type="match status" value="1"/>
</dbReference>
<dbReference type="EMBL" id="CP104311">
    <property type="protein sequence ID" value="WWF01862.1"/>
    <property type="molecule type" value="Genomic_DNA"/>
</dbReference>
<proteinExistence type="predicted"/>
<dbReference type="InterPro" id="IPR003594">
    <property type="entry name" value="HATPase_dom"/>
</dbReference>
<dbReference type="SUPFAM" id="SSF47384">
    <property type="entry name" value="Homodimeric domain of signal transducing histidine kinase"/>
    <property type="match status" value="1"/>
</dbReference>
<comment type="catalytic activity">
    <reaction evidence="1">
        <text>ATP + protein L-histidine = ADP + protein N-phospho-L-histidine.</text>
        <dbReference type="EC" id="2.7.13.3"/>
    </reaction>
</comment>
<dbReference type="Proteomes" id="UP001359308">
    <property type="component" value="Chromosome"/>
</dbReference>
<dbReference type="PANTHER" id="PTHR45339:SF1">
    <property type="entry name" value="HYBRID SIGNAL TRANSDUCTION HISTIDINE KINASE J"/>
    <property type="match status" value="1"/>
</dbReference>
<name>A0ABZ2F6I4_METCP</name>
<evidence type="ECO:0000256" key="6">
    <source>
        <dbReference type="SAM" id="MobiDB-lite"/>
    </source>
</evidence>
<accession>A0ABZ2F6I4</accession>
<dbReference type="CDD" id="cd00082">
    <property type="entry name" value="HisKA"/>
    <property type="match status" value="1"/>
</dbReference>
<feature type="domain" description="Response regulatory" evidence="9">
    <location>
        <begin position="709"/>
        <end position="828"/>
    </location>
</feature>
<keyword evidence="11" id="KW-1185">Reference proteome</keyword>
<dbReference type="InterPro" id="IPR007890">
    <property type="entry name" value="CHASE2"/>
</dbReference>
<dbReference type="InterPro" id="IPR005467">
    <property type="entry name" value="His_kinase_dom"/>
</dbReference>
<reference evidence="10 11" key="1">
    <citation type="submission" date="2022-09" db="EMBL/GenBank/DDBJ databases">
        <authorList>
            <person name="Giprobiosintez L."/>
        </authorList>
    </citation>
    <scope>NUCLEOTIDE SEQUENCE [LARGE SCALE GENOMIC DNA]</scope>
    <source>
        <strain evidence="11">VKPM-B-12549 (GBS-15)</strain>
    </source>
</reference>
<protein>
    <recommendedName>
        <fullName evidence="2">histidine kinase</fullName>
        <ecNumber evidence="2">2.7.13.3</ecNumber>
    </recommendedName>
</protein>
<dbReference type="Pfam" id="PF00512">
    <property type="entry name" value="HisKA"/>
    <property type="match status" value="1"/>
</dbReference>
<evidence type="ECO:0000256" key="2">
    <source>
        <dbReference type="ARBA" id="ARBA00012438"/>
    </source>
</evidence>
<evidence type="ECO:0000256" key="5">
    <source>
        <dbReference type="PROSITE-ProRule" id="PRU00169"/>
    </source>
</evidence>
<dbReference type="PROSITE" id="PS50110">
    <property type="entry name" value="RESPONSE_REGULATORY"/>
    <property type="match status" value="1"/>
</dbReference>
<dbReference type="PRINTS" id="PR00344">
    <property type="entry name" value="BCTRLSENSOR"/>
</dbReference>
<dbReference type="InterPro" id="IPR011006">
    <property type="entry name" value="CheY-like_superfamily"/>
</dbReference>
<dbReference type="CDD" id="cd16922">
    <property type="entry name" value="HATPase_EvgS-ArcB-TorS-like"/>
    <property type="match status" value="1"/>
</dbReference>
<keyword evidence="4" id="KW-0902">Two-component regulatory system</keyword>
<dbReference type="SMART" id="SM00388">
    <property type="entry name" value="HisKA"/>
    <property type="match status" value="1"/>
</dbReference>